<proteinExistence type="predicted"/>
<accession>A0A8S5TRC2</accession>
<sequence>MTGRGFCSSPFGTLLFGFVFSVARLCNNRHIAPLL</sequence>
<evidence type="ECO:0000313" key="1">
    <source>
        <dbReference type="EMBL" id="DAF84758.1"/>
    </source>
</evidence>
<dbReference type="EMBL" id="BK015908">
    <property type="protein sequence ID" value="DAF84758.1"/>
    <property type="molecule type" value="Genomic_DNA"/>
</dbReference>
<organism evidence="1">
    <name type="scientific">Siphoviridae sp. ctss15</name>
    <dbReference type="NCBI Taxonomy" id="2825699"/>
    <lineage>
        <taxon>Viruses</taxon>
        <taxon>Duplodnaviria</taxon>
        <taxon>Heunggongvirae</taxon>
        <taxon>Uroviricota</taxon>
        <taxon>Caudoviricetes</taxon>
    </lineage>
</organism>
<name>A0A8S5TRC2_9CAUD</name>
<protein>
    <submittedName>
        <fullName evidence="1">Uncharacterized protein</fullName>
    </submittedName>
</protein>
<reference evidence="1" key="1">
    <citation type="journal article" date="2021" name="Proc. Natl. Acad. Sci. U.S.A.">
        <title>A Catalog of Tens of Thousands of Viruses from Human Metagenomes Reveals Hidden Associations with Chronic Diseases.</title>
        <authorList>
            <person name="Tisza M.J."/>
            <person name="Buck C.B."/>
        </authorList>
    </citation>
    <scope>NUCLEOTIDE SEQUENCE</scope>
    <source>
        <strain evidence="1">Ctss15</strain>
    </source>
</reference>